<dbReference type="EMBL" id="CP043494">
    <property type="protein sequence ID" value="WNG49192.1"/>
    <property type="molecule type" value="Genomic_DNA"/>
</dbReference>
<keyword evidence="3" id="KW-1185">Reference proteome</keyword>
<reference evidence="2 3" key="1">
    <citation type="submission" date="2019-08" db="EMBL/GenBank/DDBJ databases">
        <title>Archangium and Cystobacter genomes.</title>
        <authorList>
            <person name="Chen I.-C.K."/>
            <person name="Wielgoss S."/>
        </authorList>
    </citation>
    <scope>NUCLEOTIDE SEQUENCE [LARGE SCALE GENOMIC DNA]</scope>
    <source>
        <strain evidence="2 3">Cbm 6</strain>
    </source>
</reference>
<sequence length="217" mass="23616">MAHPRGMPPELLGASPEGDGADVPELPDPLEGYHFRPGRRGPRTTLKSEMVPVIAEWLARTGVLRIAAAKAGTTEDCLGKWLSRGKDAAARRKSSIYTELLTACEEAWAHRFAHLIELGERTVTDRHMNPRFVTWLMSVTGPKHFTVPREQAAQVQGNGLGPAFELVTPEAAAASVHAKLMRFLEEDDKRNGTEPPAPAEPSPASADSPAEEPEESR</sequence>
<feature type="compositionally biased region" description="Basic and acidic residues" evidence="1">
    <location>
        <begin position="183"/>
        <end position="192"/>
    </location>
</feature>
<name>A0ABY9X1B9_9BACT</name>
<gene>
    <name evidence="2" type="ORF">F0U60_37560</name>
</gene>
<proteinExistence type="predicted"/>
<evidence type="ECO:0000313" key="3">
    <source>
        <dbReference type="Proteomes" id="UP001611383"/>
    </source>
</evidence>
<accession>A0ABY9X1B9</accession>
<dbReference type="Proteomes" id="UP001611383">
    <property type="component" value="Chromosome"/>
</dbReference>
<feature type="region of interest" description="Disordered" evidence="1">
    <location>
        <begin position="183"/>
        <end position="217"/>
    </location>
</feature>
<evidence type="ECO:0000256" key="1">
    <source>
        <dbReference type="SAM" id="MobiDB-lite"/>
    </source>
</evidence>
<evidence type="ECO:0000313" key="2">
    <source>
        <dbReference type="EMBL" id="WNG49192.1"/>
    </source>
</evidence>
<feature type="region of interest" description="Disordered" evidence="1">
    <location>
        <begin position="1"/>
        <end position="42"/>
    </location>
</feature>
<organism evidence="2 3">
    <name type="scientific">Archangium minus</name>
    <dbReference type="NCBI Taxonomy" id="83450"/>
    <lineage>
        <taxon>Bacteria</taxon>
        <taxon>Pseudomonadati</taxon>
        <taxon>Myxococcota</taxon>
        <taxon>Myxococcia</taxon>
        <taxon>Myxococcales</taxon>
        <taxon>Cystobacterineae</taxon>
        <taxon>Archangiaceae</taxon>
        <taxon>Archangium</taxon>
    </lineage>
</organism>
<protein>
    <submittedName>
        <fullName evidence="2">Uncharacterized protein</fullName>
    </submittedName>
</protein>